<proteinExistence type="predicted"/>
<reference evidence="13 14" key="1">
    <citation type="journal article" date="2015" name="Nature">
        <title>rRNA introns, odd ribosomes, and small enigmatic genomes across a large radiation of phyla.</title>
        <authorList>
            <person name="Brown C.T."/>
            <person name="Hug L.A."/>
            <person name="Thomas B.C."/>
            <person name="Sharon I."/>
            <person name="Castelle C.J."/>
            <person name="Singh A."/>
            <person name="Wilkins M.J."/>
            <person name="Williams K.H."/>
            <person name="Banfield J.F."/>
        </authorList>
    </citation>
    <scope>NUCLEOTIDE SEQUENCE [LARGE SCALE GENOMIC DNA]</scope>
</reference>
<dbReference type="InterPro" id="IPR005467">
    <property type="entry name" value="His_kinase_dom"/>
</dbReference>
<comment type="subcellular location">
    <subcellularLocation>
        <location evidence="2">Membrane</location>
    </subcellularLocation>
</comment>
<dbReference type="GO" id="GO:0005886">
    <property type="term" value="C:plasma membrane"/>
    <property type="evidence" value="ECO:0007669"/>
    <property type="project" value="TreeGrafter"/>
</dbReference>
<dbReference type="SMART" id="SM00091">
    <property type="entry name" value="PAS"/>
    <property type="match status" value="1"/>
</dbReference>
<evidence type="ECO:0000256" key="3">
    <source>
        <dbReference type="ARBA" id="ARBA00012438"/>
    </source>
</evidence>
<keyword evidence="9" id="KW-0812">Transmembrane</keyword>
<evidence type="ECO:0000256" key="5">
    <source>
        <dbReference type="ARBA" id="ARBA00022679"/>
    </source>
</evidence>
<name>A0A0G0ZDW4_9BACT</name>
<dbReference type="InterPro" id="IPR004358">
    <property type="entry name" value="Sig_transdc_His_kin-like_C"/>
</dbReference>
<dbReference type="Gene3D" id="1.10.287.130">
    <property type="match status" value="1"/>
</dbReference>
<dbReference type="InterPro" id="IPR003594">
    <property type="entry name" value="HATPase_dom"/>
</dbReference>
<accession>A0A0G0ZDW4</accession>
<dbReference type="SUPFAM" id="SSF47384">
    <property type="entry name" value="Homodimeric domain of signal transducing histidine kinase"/>
    <property type="match status" value="1"/>
</dbReference>
<feature type="domain" description="Histidine kinase" evidence="10">
    <location>
        <begin position="548"/>
        <end position="766"/>
    </location>
</feature>
<dbReference type="Gene3D" id="6.10.340.10">
    <property type="match status" value="1"/>
</dbReference>
<comment type="catalytic activity">
    <reaction evidence="1">
        <text>ATP + protein L-histidine = ADP + protein N-phospho-L-histidine.</text>
        <dbReference type="EC" id="2.7.13.3"/>
    </reaction>
</comment>
<dbReference type="Gene3D" id="3.30.565.10">
    <property type="entry name" value="Histidine kinase-like ATPase, C-terminal domain"/>
    <property type="match status" value="1"/>
</dbReference>
<keyword evidence="8 9" id="KW-0472">Membrane</keyword>
<dbReference type="SUPFAM" id="SSF55785">
    <property type="entry name" value="PYP-like sensor domain (PAS domain)"/>
    <property type="match status" value="1"/>
</dbReference>
<dbReference type="SMART" id="SM00304">
    <property type="entry name" value="HAMP"/>
    <property type="match status" value="1"/>
</dbReference>
<keyword evidence="9" id="KW-1133">Transmembrane helix</keyword>
<dbReference type="STRING" id="1618756.UV12_C0015G0016"/>
<evidence type="ECO:0000256" key="1">
    <source>
        <dbReference type="ARBA" id="ARBA00000085"/>
    </source>
</evidence>
<dbReference type="SMART" id="SM00387">
    <property type="entry name" value="HATPase_c"/>
    <property type="match status" value="1"/>
</dbReference>
<keyword evidence="4" id="KW-0597">Phosphoprotein</keyword>
<dbReference type="Pfam" id="PF00512">
    <property type="entry name" value="HisKA"/>
    <property type="match status" value="1"/>
</dbReference>
<dbReference type="PROSITE" id="PS50885">
    <property type="entry name" value="HAMP"/>
    <property type="match status" value="1"/>
</dbReference>
<dbReference type="CDD" id="cd06225">
    <property type="entry name" value="HAMP"/>
    <property type="match status" value="1"/>
</dbReference>
<dbReference type="PRINTS" id="PR00344">
    <property type="entry name" value="BCTRLSENSOR"/>
</dbReference>
<dbReference type="InterPro" id="IPR036097">
    <property type="entry name" value="HisK_dim/P_sf"/>
</dbReference>
<evidence type="ECO:0000256" key="6">
    <source>
        <dbReference type="ARBA" id="ARBA00022777"/>
    </source>
</evidence>
<evidence type="ECO:0000313" key="13">
    <source>
        <dbReference type="EMBL" id="KKS46922.1"/>
    </source>
</evidence>
<dbReference type="SMART" id="SM00388">
    <property type="entry name" value="HisKA"/>
    <property type="match status" value="1"/>
</dbReference>
<keyword evidence="5" id="KW-0808">Transferase</keyword>
<dbReference type="PANTHER" id="PTHR45453">
    <property type="entry name" value="PHOSPHATE REGULON SENSOR PROTEIN PHOR"/>
    <property type="match status" value="1"/>
</dbReference>
<dbReference type="SUPFAM" id="SSF55874">
    <property type="entry name" value="ATPase domain of HSP90 chaperone/DNA topoisomerase II/histidine kinase"/>
    <property type="match status" value="1"/>
</dbReference>
<dbReference type="CDD" id="cd00082">
    <property type="entry name" value="HisKA"/>
    <property type="match status" value="1"/>
</dbReference>
<dbReference type="Pfam" id="PF00672">
    <property type="entry name" value="HAMP"/>
    <property type="match status" value="1"/>
</dbReference>
<dbReference type="Pfam" id="PF00989">
    <property type="entry name" value="PAS"/>
    <property type="match status" value="1"/>
</dbReference>
<dbReference type="Proteomes" id="UP000034704">
    <property type="component" value="Unassembled WGS sequence"/>
</dbReference>
<dbReference type="AlphaFoldDB" id="A0A0G0ZDW4"/>
<dbReference type="InterPro" id="IPR013767">
    <property type="entry name" value="PAS_fold"/>
</dbReference>
<organism evidence="13 14">
    <name type="scientific">Candidatus Nomurabacteria bacterium GW2011_GWC2_42_20</name>
    <dbReference type="NCBI Taxonomy" id="1618756"/>
    <lineage>
        <taxon>Bacteria</taxon>
        <taxon>Candidatus Nomuraibacteriota</taxon>
    </lineage>
</organism>
<dbReference type="InterPro" id="IPR036890">
    <property type="entry name" value="HATPase_C_sf"/>
</dbReference>
<dbReference type="InterPro" id="IPR003660">
    <property type="entry name" value="HAMP_dom"/>
</dbReference>
<dbReference type="SUPFAM" id="SSF158472">
    <property type="entry name" value="HAMP domain-like"/>
    <property type="match status" value="1"/>
</dbReference>
<dbReference type="GO" id="GO:0004721">
    <property type="term" value="F:phosphoprotein phosphatase activity"/>
    <property type="evidence" value="ECO:0007669"/>
    <property type="project" value="TreeGrafter"/>
</dbReference>
<dbReference type="PROSITE" id="PS50109">
    <property type="entry name" value="HIS_KIN"/>
    <property type="match status" value="1"/>
</dbReference>
<evidence type="ECO:0000259" key="11">
    <source>
        <dbReference type="PROSITE" id="PS50112"/>
    </source>
</evidence>
<feature type="domain" description="HAMP" evidence="12">
    <location>
        <begin position="357"/>
        <end position="403"/>
    </location>
</feature>
<dbReference type="InterPro" id="IPR003661">
    <property type="entry name" value="HisK_dim/P_dom"/>
</dbReference>
<gene>
    <name evidence="13" type="ORF">UV12_C0015G0016</name>
</gene>
<dbReference type="Gene3D" id="3.30.450.20">
    <property type="entry name" value="PAS domain"/>
    <property type="match status" value="1"/>
</dbReference>
<dbReference type="GO" id="GO:0016036">
    <property type="term" value="P:cellular response to phosphate starvation"/>
    <property type="evidence" value="ECO:0007669"/>
    <property type="project" value="TreeGrafter"/>
</dbReference>
<dbReference type="CDD" id="cd00130">
    <property type="entry name" value="PAS"/>
    <property type="match status" value="1"/>
</dbReference>
<dbReference type="PANTHER" id="PTHR45453:SF1">
    <property type="entry name" value="PHOSPHATE REGULON SENSOR PROTEIN PHOR"/>
    <property type="match status" value="1"/>
</dbReference>
<dbReference type="PROSITE" id="PS50112">
    <property type="entry name" value="PAS"/>
    <property type="match status" value="1"/>
</dbReference>
<dbReference type="Pfam" id="PF02518">
    <property type="entry name" value="HATPase_c"/>
    <property type="match status" value="1"/>
</dbReference>
<dbReference type="NCBIfam" id="TIGR00229">
    <property type="entry name" value="sensory_box"/>
    <property type="match status" value="1"/>
</dbReference>
<dbReference type="FunFam" id="3.30.565.10:FF:000006">
    <property type="entry name" value="Sensor histidine kinase WalK"/>
    <property type="match status" value="1"/>
</dbReference>
<dbReference type="GO" id="GO:0000155">
    <property type="term" value="F:phosphorelay sensor kinase activity"/>
    <property type="evidence" value="ECO:0007669"/>
    <property type="project" value="InterPro"/>
</dbReference>
<dbReference type="EMBL" id="LCDG01000015">
    <property type="protein sequence ID" value="KKS46922.1"/>
    <property type="molecule type" value="Genomic_DNA"/>
</dbReference>
<keyword evidence="7" id="KW-0902">Two-component regulatory system</keyword>
<dbReference type="EC" id="2.7.13.3" evidence="3"/>
<dbReference type="InterPro" id="IPR050351">
    <property type="entry name" value="BphY/WalK/GraS-like"/>
</dbReference>
<dbReference type="CDD" id="cd00075">
    <property type="entry name" value="HATPase"/>
    <property type="match status" value="1"/>
</dbReference>
<evidence type="ECO:0000256" key="7">
    <source>
        <dbReference type="ARBA" id="ARBA00023012"/>
    </source>
</evidence>
<evidence type="ECO:0000256" key="4">
    <source>
        <dbReference type="ARBA" id="ARBA00022553"/>
    </source>
</evidence>
<evidence type="ECO:0000313" key="14">
    <source>
        <dbReference type="Proteomes" id="UP000034704"/>
    </source>
</evidence>
<comment type="caution">
    <text evidence="13">The sequence shown here is derived from an EMBL/GenBank/DDBJ whole genome shotgun (WGS) entry which is preliminary data.</text>
</comment>
<sequence>MKLRTKFILFFGTFLFIIALSISLYTQYIVGGIFKHQAVSNLRIIAEQSESAYLSFLGAMKVRVIDWTSDAALRDRAKAVMNSPIDSKERELAAKEFGRYVVEKKMPFDKTIFITDLLDKNGIVIASSQQNRIGKNELEEETEHGKVHDIENTLNSKFGDAFFGTIVLDGDENPDPSLSVTVRLFEPMSGDVREPLDLVLLVYYSNVMEIADVLGSGTSIYAGIPSITGRLTQGALLEEYETSDLYLVNNDRYLVTPSRSVRNVMVKQKVDTLPVRECLENGKEINEEYYNYLGVRVLGASMCFQNEGIVVLAEVEKQEIFEPLTTLIKYTTTVGTTAFAFGILIIVLFLKRPLEHIYDIVAVAKKVEGGNLNVSTSIETKDELGYLSSSFNKMIESVRNTQKDLRASKHHVEEEKAKDEALLASLGEGMVATDKSGNIIAINRMAEEMLGWKSDEVIGKKAVDVWSMLDENRNEVPAEQRPITIATTGTSVISNTSMYNRKDDGYFPVAITVNPVMLDEKVIGSIAIFRDITREKELEKTRGDLLSLASHQLRTPLSGTKWLIETLKTGLHGSLTSGQTEYLNEIYKINERMTGLVHDMLGVLRMEGDTAKPKNEDVSIKTIMATLFETFHGVAESKGMRVELPEKTDYTVNTDPLLLRNILESFISNAINYSNPGGSVVINIKEKDSELIFSVKDSGIGIPRSEQRQIFERFYRASNAKTFDTRGSGLGLYIASMLAKKIGARVSFDSEEGRGSTFYLHVPCRSANSLPENVTSV</sequence>
<dbReference type="GO" id="GO:0006355">
    <property type="term" value="P:regulation of DNA-templated transcription"/>
    <property type="evidence" value="ECO:0007669"/>
    <property type="project" value="InterPro"/>
</dbReference>
<protein>
    <recommendedName>
        <fullName evidence="3">histidine kinase</fullName>
        <ecNumber evidence="3">2.7.13.3</ecNumber>
    </recommendedName>
</protein>
<feature type="transmembrane region" description="Helical" evidence="9">
    <location>
        <begin position="7"/>
        <end position="30"/>
    </location>
</feature>
<keyword evidence="6 13" id="KW-0418">Kinase</keyword>
<evidence type="ECO:0000256" key="8">
    <source>
        <dbReference type="ARBA" id="ARBA00023136"/>
    </source>
</evidence>
<dbReference type="InterPro" id="IPR000014">
    <property type="entry name" value="PAS"/>
</dbReference>
<evidence type="ECO:0000259" key="10">
    <source>
        <dbReference type="PROSITE" id="PS50109"/>
    </source>
</evidence>
<evidence type="ECO:0000259" key="12">
    <source>
        <dbReference type="PROSITE" id="PS50885"/>
    </source>
</evidence>
<dbReference type="InterPro" id="IPR035965">
    <property type="entry name" value="PAS-like_dom_sf"/>
</dbReference>
<evidence type="ECO:0000256" key="2">
    <source>
        <dbReference type="ARBA" id="ARBA00004370"/>
    </source>
</evidence>
<evidence type="ECO:0000256" key="9">
    <source>
        <dbReference type="SAM" id="Phobius"/>
    </source>
</evidence>
<feature type="domain" description="PAS" evidence="11">
    <location>
        <begin position="415"/>
        <end position="463"/>
    </location>
</feature>